<evidence type="ECO:0000256" key="6">
    <source>
        <dbReference type="ARBA" id="ARBA00018638"/>
    </source>
</evidence>
<evidence type="ECO:0000313" key="32">
    <source>
        <dbReference type="Proteomes" id="UP000287502"/>
    </source>
</evidence>
<dbReference type="GO" id="GO:0009002">
    <property type="term" value="F:serine-type D-Ala-D-Ala carboxypeptidase activity"/>
    <property type="evidence" value="ECO:0007669"/>
    <property type="project" value="UniProtKB-EC"/>
</dbReference>
<keyword evidence="16" id="KW-0735">Signal-anchor</keyword>
<comment type="similarity">
    <text evidence="4">In the N-terminal section; belongs to the glycosyltransferase 51 family.</text>
</comment>
<evidence type="ECO:0000259" key="30">
    <source>
        <dbReference type="Pfam" id="PF17092"/>
    </source>
</evidence>
<sequence length="763" mass="86103">MIDTIKDFIRNARPMYLVIGAALFIMLFTFSSVLGYIYVLSRQLPSVEQLKDFQYDRPTIIYDRNGDPISELGTERRYPISINEMPEYMWQSVIAVEDARFFDHGGVDMMGIMRAFVSNVKAGRVVEGGSTLTQQLVKIIYLTPEKKLKRKIKEAILAYRLDNFLDKEQILEMYLNQVYFGRGAYGVEAAAANYFGKKASELTLAEAAMIAGIPKAPGIYAPHINMDKAVSRRNHVLYRLFETGYITEDAYKDAADDKVKIIDKIKPKNSYAGYFTDMVVRFIRDEFKDEEPENRGYKVYTTLDLDLQKNAETAVKNNILRLSKELGYAGVITVFEENRGEGAEERRARLDEILKEERQYILSMGFQRALVTKVEKNQAEILLADRSKGILRLNDNKWAKPRGGSYSRLTDFATIIKKNSVIYVSVLNKDNGYYEIEADPDLESALISMEPDTGAILAVTGGFEYSKSMFNRAVQAKRQVGSLFKPIVYSAALENGYDVMTETYDAPVVKAMDEEGEYWKPENYSGRFYGLTTLKEALTQSRNVVTIKIAEKIGIGTILSYAKKFGMTEHLARDLSISIGSGSAPLIEMVSAFSVFPNLGYRVQPYYVTKIEDGRGNLLKEYKPSGKTDVIKPETAQIMIELMENVVEQGTGKRARILHRPTGGKTGTTNDFKDAWFVGYLPNVVSGVWVGFDDFKVIGHSMAGASAALPAWVDYMNTSLRKFPYAVFPVSENVMYYKVDSGTHKITDSYATDFTFEPYDVTE</sequence>
<proteinExistence type="inferred from homology"/>
<feature type="domain" description="Penicillin-binding protein OB-like" evidence="30">
    <location>
        <begin position="343"/>
        <end position="437"/>
    </location>
</feature>
<dbReference type="EC" id="2.4.99.28" evidence="24"/>
<evidence type="ECO:0000256" key="18">
    <source>
        <dbReference type="ARBA" id="ARBA00022989"/>
    </source>
</evidence>
<dbReference type="InterPro" id="IPR023346">
    <property type="entry name" value="Lysozyme-like_dom_sf"/>
</dbReference>
<dbReference type="FunFam" id="1.10.3810.10:FF:000003">
    <property type="entry name" value="Penicillin-binding protein 1a"/>
    <property type="match status" value="1"/>
</dbReference>
<protein>
    <recommendedName>
        <fullName evidence="6">Penicillin-binding protein 1A</fullName>
        <ecNumber evidence="24">2.4.99.28</ecNumber>
        <ecNumber evidence="5">3.4.16.4</ecNumber>
    </recommendedName>
</protein>
<keyword evidence="13 27" id="KW-0812">Transmembrane</keyword>
<keyword evidence="8" id="KW-0997">Cell inner membrane</keyword>
<comment type="pathway">
    <text evidence="26">Glycan biosynthesis.</text>
</comment>
<dbReference type="Pfam" id="PF17092">
    <property type="entry name" value="PCB_OB"/>
    <property type="match status" value="1"/>
</dbReference>
<evidence type="ECO:0000256" key="8">
    <source>
        <dbReference type="ARBA" id="ARBA00022519"/>
    </source>
</evidence>
<dbReference type="GO" id="GO:0008360">
    <property type="term" value="P:regulation of cell shape"/>
    <property type="evidence" value="ECO:0007669"/>
    <property type="project" value="UniProtKB-KW"/>
</dbReference>
<organism evidence="31 32">
    <name type="scientific">Geovibrio thiophilus</name>
    <dbReference type="NCBI Taxonomy" id="139438"/>
    <lineage>
        <taxon>Bacteria</taxon>
        <taxon>Pseudomonadati</taxon>
        <taxon>Deferribacterota</taxon>
        <taxon>Deferribacteres</taxon>
        <taxon>Deferribacterales</taxon>
        <taxon>Geovibrionaceae</taxon>
        <taxon>Geovibrio</taxon>
    </lineage>
</organism>
<keyword evidence="12" id="KW-0808">Transferase</keyword>
<dbReference type="EMBL" id="CP035108">
    <property type="protein sequence ID" value="QAR32716.1"/>
    <property type="molecule type" value="Genomic_DNA"/>
</dbReference>
<dbReference type="Pfam" id="PF00912">
    <property type="entry name" value="Transgly"/>
    <property type="match status" value="1"/>
</dbReference>
<dbReference type="GO" id="GO:0030288">
    <property type="term" value="C:outer membrane-bounded periplasmic space"/>
    <property type="evidence" value="ECO:0007669"/>
    <property type="project" value="TreeGrafter"/>
</dbReference>
<evidence type="ECO:0000256" key="5">
    <source>
        <dbReference type="ARBA" id="ARBA00012448"/>
    </source>
</evidence>
<evidence type="ECO:0000256" key="23">
    <source>
        <dbReference type="ARBA" id="ARBA00034000"/>
    </source>
</evidence>
<dbReference type="PANTHER" id="PTHR32282:SF27">
    <property type="entry name" value="PENICILLIN-BINDING PROTEIN 1A"/>
    <property type="match status" value="1"/>
</dbReference>
<gene>
    <name evidence="31" type="ORF">EP073_04640</name>
</gene>
<evidence type="ECO:0000256" key="17">
    <source>
        <dbReference type="ARBA" id="ARBA00022984"/>
    </source>
</evidence>
<dbReference type="PANTHER" id="PTHR32282">
    <property type="entry name" value="BINDING PROTEIN TRANSPEPTIDASE, PUTATIVE-RELATED"/>
    <property type="match status" value="1"/>
</dbReference>
<keyword evidence="18 27" id="KW-1133">Transmembrane helix</keyword>
<dbReference type="NCBIfam" id="TIGR02074">
    <property type="entry name" value="PBP_1a_fam"/>
    <property type="match status" value="1"/>
</dbReference>
<feature type="transmembrane region" description="Helical" evidence="27">
    <location>
        <begin position="16"/>
        <end position="39"/>
    </location>
</feature>
<dbReference type="SUPFAM" id="SSF53955">
    <property type="entry name" value="Lysozyme-like"/>
    <property type="match status" value="1"/>
</dbReference>
<keyword evidence="20" id="KW-0046">Antibiotic resistance</keyword>
<dbReference type="GO" id="GO:0005886">
    <property type="term" value="C:plasma membrane"/>
    <property type="evidence" value="ECO:0007669"/>
    <property type="project" value="UniProtKB-SubCell"/>
</dbReference>
<dbReference type="RefSeq" id="WP_128466003.1">
    <property type="nucleotide sequence ID" value="NZ_CP035108.1"/>
</dbReference>
<dbReference type="GO" id="GO:0008955">
    <property type="term" value="F:peptidoglycan glycosyltransferase activity"/>
    <property type="evidence" value="ECO:0007669"/>
    <property type="project" value="UniProtKB-EC"/>
</dbReference>
<comment type="catalytic activity">
    <reaction evidence="25">
        <text>[GlcNAc-(1-&gt;4)-Mur2Ac(oyl-L-Ala-gamma-D-Glu-L-Lys-D-Ala-D-Ala)](n)-di-trans,octa-cis-undecaprenyl diphosphate + beta-D-GlcNAc-(1-&gt;4)-Mur2Ac(oyl-L-Ala-gamma-D-Glu-L-Lys-D-Ala-D-Ala)-di-trans,octa-cis-undecaprenyl diphosphate = [GlcNAc-(1-&gt;4)-Mur2Ac(oyl-L-Ala-gamma-D-Glu-L-Lys-D-Ala-D-Ala)](n+1)-di-trans,octa-cis-undecaprenyl diphosphate + di-trans,octa-cis-undecaprenyl diphosphate + H(+)</text>
        <dbReference type="Rhea" id="RHEA:23708"/>
        <dbReference type="Rhea" id="RHEA-COMP:9602"/>
        <dbReference type="Rhea" id="RHEA-COMP:9603"/>
        <dbReference type="ChEBI" id="CHEBI:15378"/>
        <dbReference type="ChEBI" id="CHEBI:58405"/>
        <dbReference type="ChEBI" id="CHEBI:60033"/>
        <dbReference type="ChEBI" id="CHEBI:78435"/>
        <dbReference type="EC" id="2.4.99.28"/>
    </reaction>
</comment>
<evidence type="ECO:0000256" key="7">
    <source>
        <dbReference type="ARBA" id="ARBA00022475"/>
    </source>
</evidence>
<reference evidence="31 32" key="1">
    <citation type="submission" date="2019-01" db="EMBL/GenBank/DDBJ databases">
        <title>Geovibrio thiophilus DSM 11263, complete genome.</title>
        <authorList>
            <person name="Spring S."/>
            <person name="Bunk B."/>
            <person name="Sproer C."/>
        </authorList>
    </citation>
    <scope>NUCLEOTIDE SEQUENCE [LARGE SCALE GENOMIC DNA]</scope>
    <source>
        <strain evidence="31 32">DSM 11263</strain>
    </source>
</reference>
<dbReference type="InterPro" id="IPR036950">
    <property type="entry name" value="PBP_transglycosylase"/>
</dbReference>
<dbReference type="AlphaFoldDB" id="A0A3R5XWB7"/>
<evidence type="ECO:0000259" key="28">
    <source>
        <dbReference type="Pfam" id="PF00905"/>
    </source>
</evidence>
<evidence type="ECO:0000256" key="2">
    <source>
        <dbReference type="ARBA" id="ARBA00004752"/>
    </source>
</evidence>
<dbReference type="Proteomes" id="UP000287502">
    <property type="component" value="Chromosome"/>
</dbReference>
<evidence type="ECO:0000256" key="19">
    <source>
        <dbReference type="ARBA" id="ARBA00023136"/>
    </source>
</evidence>
<keyword evidence="10" id="KW-0645">Protease</keyword>
<evidence type="ECO:0000256" key="10">
    <source>
        <dbReference type="ARBA" id="ARBA00022670"/>
    </source>
</evidence>
<evidence type="ECO:0000256" key="3">
    <source>
        <dbReference type="ARBA" id="ARBA00007090"/>
    </source>
</evidence>
<evidence type="ECO:0000256" key="26">
    <source>
        <dbReference type="ARBA" id="ARBA00060592"/>
    </source>
</evidence>
<dbReference type="Pfam" id="PF00905">
    <property type="entry name" value="Transpeptidase"/>
    <property type="match status" value="1"/>
</dbReference>
<evidence type="ECO:0000256" key="27">
    <source>
        <dbReference type="SAM" id="Phobius"/>
    </source>
</evidence>
<dbReference type="GO" id="GO:0006508">
    <property type="term" value="P:proteolysis"/>
    <property type="evidence" value="ECO:0007669"/>
    <property type="project" value="UniProtKB-KW"/>
</dbReference>
<keyword evidence="14" id="KW-0378">Hydrolase</keyword>
<evidence type="ECO:0000256" key="20">
    <source>
        <dbReference type="ARBA" id="ARBA00023251"/>
    </source>
</evidence>
<keyword evidence="11" id="KW-0328">Glycosyltransferase</keyword>
<dbReference type="InterPro" id="IPR012338">
    <property type="entry name" value="Beta-lactam/transpept-like"/>
</dbReference>
<dbReference type="GO" id="GO:0071555">
    <property type="term" value="P:cell wall organization"/>
    <property type="evidence" value="ECO:0007669"/>
    <property type="project" value="UniProtKB-KW"/>
</dbReference>
<comment type="catalytic activity">
    <reaction evidence="23">
        <text>Preferential cleavage: (Ac)2-L-Lys-D-Ala-|-D-Ala. Also transpeptidation of peptidyl-alanyl moieties that are N-acyl substituents of D-alanine.</text>
        <dbReference type="EC" id="3.4.16.4"/>
    </reaction>
</comment>
<evidence type="ECO:0000256" key="22">
    <source>
        <dbReference type="ARBA" id="ARBA00023316"/>
    </source>
</evidence>
<keyword evidence="22" id="KW-0961">Cell wall biogenesis/degradation</keyword>
<evidence type="ECO:0000256" key="13">
    <source>
        <dbReference type="ARBA" id="ARBA00022692"/>
    </source>
</evidence>
<dbReference type="EC" id="3.4.16.4" evidence="5"/>
<dbReference type="Gene3D" id="3.40.710.10">
    <property type="entry name" value="DD-peptidase/beta-lactamase superfamily"/>
    <property type="match status" value="2"/>
</dbReference>
<evidence type="ECO:0000259" key="29">
    <source>
        <dbReference type="Pfam" id="PF00912"/>
    </source>
</evidence>
<dbReference type="InterPro" id="IPR031376">
    <property type="entry name" value="PCB_OB"/>
</dbReference>
<dbReference type="KEGG" id="gtl:EP073_04640"/>
<evidence type="ECO:0000256" key="16">
    <source>
        <dbReference type="ARBA" id="ARBA00022968"/>
    </source>
</evidence>
<evidence type="ECO:0000256" key="15">
    <source>
        <dbReference type="ARBA" id="ARBA00022960"/>
    </source>
</evidence>
<evidence type="ECO:0000256" key="24">
    <source>
        <dbReference type="ARBA" id="ARBA00044770"/>
    </source>
</evidence>
<evidence type="ECO:0000256" key="11">
    <source>
        <dbReference type="ARBA" id="ARBA00022676"/>
    </source>
</evidence>
<evidence type="ECO:0000256" key="14">
    <source>
        <dbReference type="ARBA" id="ARBA00022801"/>
    </source>
</evidence>
<evidence type="ECO:0000313" key="31">
    <source>
        <dbReference type="EMBL" id="QAR32716.1"/>
    </source>
</evidence>
<feature type="domain" description="Glycosyl transferase family 51" evidence="29">
    <location>
        <begin position="66"/>
        <end position="240"/>
    </location>
</feature>
<keyword evidence="9" id="KW-0121">Carboxypeptidase</keyword>
<dbReference type="Gene3D" id="1.10.3810.10">
    <property type="entry name" value="Biosynthetic peptidoglycan transglycosylase-like"/>
    <property type="match status" value="1"/>
</dbReference>
<accession>A0A3R5XWB7</accession>
<keyword evidence="15" id="KW-0133">Cell shape</keyword>
<keyword evidence="19 27" id="KW-0472">Membrane</keyword>
<feature type="domain" description="Penicillin-binding protein transpeptidase" evidence="28">
    <location>
        <begin position="449"/>
        <end position="683"/>
    </location>
</feature>
<name>A0A3R5XWB7_9BACT</name>
<evidence type="ECO:0000256" key="9">
    <source>
        <dbReference type="ARBA" id="ARBA00022645"/>
    </source>
</evidence>
<evidence type="ECO:0000256" key="12">
    <source>
        <dbReference type="ARBA" id="ARBA00022679"/>
    </source>
</evidence>
<evidence type="ECO:0000256" key="21">
    <source>
        <dbReference type="ARBA" id="ARBA00023268"/>
    </source>
</evidence>
<dbReference type="SUPFAM" id="SSF56601">
    <property type="entry name" value="beta-lactamase/transpeptidase-like"/>
    <property type="match status" value="1"/>
</dbReference>
<comment type="subcellular location">
    <subcellularLocation>
        <location evidence="1">Cell inner membrane</location>
        <topology evidence="1">Single-pass type II membrane protein</topology>
    </subcellularLocation>
</comment>
<keyword evidence="32" id="KW-1185">Reference proteome</keyword>
<dbReference type="GO" id="GO:0008658">
    <property type="term" value="F:penicillin binding"/>
    <property type="evidence" value="ECO:0007669"/>
    <property type="project" value="InterPro"/>
</dbReference>
<keyword evidence="21" id="KW-0511">Multifunctional enzyme</keyword>
<evidence type="ECO:0000256" key="1">
    <source>
        <dbReference type="ARBA" id="ARBA00004249"/>
    </source>
</evidence>
<comment type="similarity">
    <text evidence="3">In the C-terminal section; belongs to the transpeptidase family.</text>
</comment>
<dbReference type="InterPro" id="IPR001460">
    <property type="entry name" value="PCN-bd_Tpept"/>
</dbReference>
<keyword evidence="17" id="KW-0573">Peptidoglycan synthesis</keyword>
<dbReference type="InterPro" id="IPR050396">
    <property type="entry name" value="Glycosyltr_51/Transpeptidase"/>
</dbReference>
<dbReference type="InterPro" id="IPR001264">
    <property type="entry name" value="Glyco_trans_51"/>
</dbReference>
<dbReference type="OrthoDB" id="9766909at2"/>
<evidence type="ECO:0000256" key="25">
    <source>
        <dbReference type="ARBA" id="ARBA00049902"/>
    </source>
</evidence>
<dbReference type="GO" id="GO:0009252">
    <property type="term" value="P:peptidoglycan biosynthetic process"/>
    <property type="evidence" value="ECO:0007669"/>
    <property type="project" value="UniProtKB-KW"/>
</dbReference>
<comment type="pathway">
    <text evidence="2">Cell wall biogenesis; peptidoglycan biosynthesis.</text>
</comment>
<evidence type="ECO:0000256" key="4">
    <source>
        <dbReference type="ARBA" id="ARBA00007739"/>
    </source>
</evidence>
<keyword evidence="7" id="KW-1003">Cell membrane</keyword>
<dbReference type="GO" id="GO:0046677">
    <property type="term" value="P:response to antibiotic"/>
    <property type="evidence" value="ECO:0007669"/>
    <property type="project" value="UniProtKB-KW"/>
</dbReference>